<organism evidence="1">
    <name type="scientific">Anguilla anguilla</name>
    <name type="common">European freshwater eel</name>
    <name type="synonym">Muraena anguilla</name>
    <dbReference type="NCBI Taxonomy" id="7936"/>
    <lineage>
        <taxon>Eukaryota</taxon>
        <taxon>Metazoa</taxon>
        <taxon>Chordata</taxon>
        <taxon>Craniata</taxon>
        <taxon>Vertebrata</taxon>
        <taxon>Euteleostomi</taxon>
        <taxon>Actinopterygii</taxon>
        <taxon>Neopterygii</taxon>
        <taxon>Teleostei</taxon>
        <taxon>Anguilliformes</taxon>
        <taxon>Anguillidae</taxon>
        <taxon>Anguilla</taxon>
    </lineage>
</organism>
<protein>
    <submittedName>
        <fullName evidence="1">Uncharacterized protein</fullName>
    </submittedName>
</protein>
<dbReference type="AlphaFoldDB" id="A0A0E9QL48"/>
<accession>A0A0E9QL48</accession>
<evidence type="ECO:0000313" key="1">
    <source>
        <dbReference type="EMBL" id="JAH17050.1"/>
    </source>
</evidence>
<proteinExistence type="predicted"/>
<name>A0A0E9QL48_ANGAN</name>
<sequence length="16" mass="1889">MNKAQNKKTPFKDEIP</sequence>
<dbReference type="EMBL" id="GBXM01091527">
    <property type="protein sequence ID" value="JAH17050.1"/>
    <property type="molecule type" value="Transcribed_RNA"/>
</dbReference>
<reference evidence="1" key="2">
    <citation type="journal article" date="2015" name="Fish Shellfish Immunol.">
        <title>Early steps in the European eel (Anguilla anguilla)-Vibrio vulnificus interaction in the gills: Role of the RtxA13 toxin.</title>
        <authorList>
            <person name="Callol A."/>
            <person name="Pajuelo D."/>
            <person name="Ebbesson L."/>
            <person name="Teles M."/>
            <person name="MacKenzie S."/>
            <person name="Amaro C."/>
        </authorList>
    </citation>
    <scope>NUCLEOTIDE SEQUENCE</scope>
</reference>
<reference evidence="1" key="1">
    <citation type="submission" date="2014-11" db="EMBL/GenBank/DDBJ databases">
        <authorList>
            <person name="Amaro Gonzalez C."/>
        </authorList>
    </citation>
    <scope>NUCLEOTIDE SEQUENCE</scope>
</reference>